<organism evidence="13">
    <name type="scientific">Paulinella longichromatophora</name>
    <dbReference type="NCBI Taxonomy" id="1708747"/>
    <lineage>
        <taxon>Eukaryota</taxon>
        <taxon>Sar</taxon>
        <taxon>Rhizaria</taxon>
        <taxon>Cercozoa</taxon>
        <taxon>Imbricatea</taxon>
        <taxon>Silicofilosea</taxon>
        <taxon>Euglyphida</taxon>
        <taxon>Paulinellidae</taxon>
        <taxon>Paulinella</taxon>
    </lineage>
</organism>
<evidence type="ECO:0000256" key="3">
    <source>
        <dbReference type="ARBA" id="ARBA00022692"/>
    </source>
</evidence>
<dbReference type="PANTHER" id="PTHR35457:SF1">
    <property type="entry name" value="HEME A SYNTHASE"/>
    <property type="match status" value="1"/>
</dbReference>
<evidence type="ECO:0000256" key="5">
    <source>
        <dbReference type="ARBA" id="ARBA00022989"/>
    </source>
</evidence>
<keyword evidence="8" id="KW-0350">Heme biosynthesis</keyword>
<feature type="transmembrane region" description="Helical" evidence="12">
    <location>
        <begin position="63"/>
        <end position="81"/>
    </location>
</feature>
<evidence type="ECO:0000256" key="10">
    <source>
        <dbReference type="ARBA" id="ARBA00023157"/>
    </source>
</evidence>
<keyword evidence="10" id="KW-1015">Disulfide bond</keyword>
<dbReference type="PANTHER" id="PTHR35457">
    <property type="entry name" value="HEME A SYNTHASE"/>
    <property type="match status" value="1"/>
</dbReference>
<dbReference type="GO" id="GO:0016491">
    <property type="term" value="F:oxidoreductase activity"/>
    <property type="evidence" value="ECO:0007669"/>
    <property type="project" value="UniProtKB-KW"/>
</dbReference>
<dbReference type="EMBL" id="MG264610">
    <property type="protein sequence ID" value="AUG32763.1"/>
    <property type="molecule type" value="Genomic_DNA"/>
</dbReference>
<dbReference type="GO" id="GO:0046872">
    <property type="term" value="F:metal ion binding"/>
    <property type="evidence" value="ECO:0007669"/>
    <property type="project" value="UniProtKB-KW"/>
</dbReference>
<dbReference type="InterPro" id="IPR003780">
    <property type="entry name" value="COX15/CtaA_fam"/>
</dbReference>
<feature type="transmembrane region" description="Helical" evidence="12">
    <location>
        <begin position="126"/>
        <end position="147"/>
    </location>
</feature>
<keyword evidence="2" id="KW-1003">Cell membrane</keyword>
<evidence type="ECO:0000256" key="2">
    <source>
        <dbReference type="ARBA" id="ARBA00022475"/>
    </source>
</evidence>
<keyword evidence="7" id="KW-0408">Iron</keyword>
<evidence type="ECO:0000256" key="11">
    <source>
        <dbReference type="ARBA" id="ARBA00023444"/>
    </source>
</evidence>
<keyword evidence="13" id="KW-0934">Plastid</keyword>
<comment type="pathway">
    <text evidence="11">Porphyrin-containing compound metabolism.</text>
</comment>
<feature type="transmembrane region" description="Helical" evidence="12">
    <location>
        <begin position="93"/>
        <end position="120"/>
    </location>
</feature>
<geneLocation type="plastid" evidence="13"/>
<keyword evidence="9 12" id="KW-0472">Membrane</keyword>
<evidence type="ECO:0000256" key="6">
    <source>
        <dbReference type="ARBA" id="ARBA00023002"/>
    </source>
</evidence>
<dbReference type="AlphaFoldDB" id="A0A2H4ZQH3"/>
<evidence type="ECO:0000256" key="1">
    <source>
        <dbReference type="ARBA" id="ARBA00004141"/>
    </source>
</evidence>
<evidence type="ECO:0000313" key="13">
    <source>
        <dbReference type="EMBL" id="AUG32763.1"/>
    </source>
</evidence>
<comment type="subcellular location">
    <subcellularLocation>
        <location evidence="1">Membrane</location>
        <topology evidence="1">Multi-pass membrane protein</topology>
    </subcellularLocation>
</comment>
<reference evidence="13" key="1">
    <citation type="submission" date="2017-10" db="EMBL/GenBank/DDBJ databases">
        <title>Paulinella longichromatophora chromatophore genome.</title>
        <authorList>
            <person name="Lhee D."/>
            <person name="Yoon H.S."/>
        </authorList>
    </citation>
    <scope>NUCLEOTIDE SEQUENCE</scope>
</reference>
<dbReference type="InterPro" id="IPR050450">
    <property type="entry name" value="COX15/CtaA_HemeA_synthase"/>
</dbReference>
<dbReference type="GO" id="GO:0006784">
    <property type="term" value="P:heme A biosynthetic process"/>
    <property type="evidence" value="ECO:0007669"/>
    <property type="project" value="InterPro"/>
</dbReference>
<evidence type="ECO:0000256" key="9">
    <source>
        <dbReference type="ARBA" id="ARBA00023136"/>
    </source>
</evidence>
<feature type="transmembrane region" description="Helical" evidence="12">
    <location>
        <begin position="179"/>
        <end position="201"/>
    </location>
</feature>
<evidence type="ECO:0000256" key="7">
    <source>
        <dbReference type="ARBA" id="ARBA00023004"/>
    </source>
</evidence>
<evidence type="ECO:0000256" key="4">
    <source>
        <dbReference type="ARBA" id="ARBA00022723"/>
    </source>
</evidence>
<evidence type="ECO:0000256" key="8">
    <source>
        <dbReference type="ARBA" id="ARBA00023133"/>
    </source>
</evidence>
<keyword evidence="5 12" id="KW-1133">Transmembrane helix</keyword>
<evidence type="ECO:0008006" key="14">
    <source>
        <dbReference type="Google" id="ProtNLM"/>
    </source>
</evidence>
<dbReference type="GO" id="GO:0016020">
    <property type="term" value="C:membrane"/>
    <property type="evidence" value="ECO:0007669"/>
    <property type="project" value="UniProtKB-SubCell"/>
</dbReference>
<proteinExistence type="predicted"/>
<gene>
    <name evidence="13" type="ORF">PLO_791</name>
</gene>
<feature type="transmembrane region" description="Helical" evidence="12">
    <location>
        <begin position="253"/>
        <end position="275"/>
    </location>
</feature>
<sequence length="324" mass="35401">MRHTITNQLSWLTAHLVVALASMVGIGGATRVMEAGLACPDWPLCYGYLLPGPKMSIQVFLEWFHRLDAFVISIALLVLFIQSILKRASLPRWLPWVSGLMLILVIFQAGLGALTVLQLLSYDIVTAHLAIALLLVSIISACHQGLIASNESIRICSDTSTHENPRIQHVTYIISRKRWTYLAGLTTIIVYSQCLIGGLMATQRATPLCIQKGISCRWLYAHELGGVVTSIFVIALVIISLLAGGWSRRQWPLLSFAILSIVMQILLGTASMRLFLTAPGVTVAHQLTAAVLMAVLSALTTRGFLAASSMTSNHPIYYLEACYG</sequence>
<evidence type="ECO:0000256" key="12">
    <source>
        <dbReference type="SAM" id="Phobius"/>
    </source>
</evidence>
<accession>A0A2H4ZQH3</accession>
<feature type="transmembrane region" description="Helical" evidence="12">
    <location>
        <begin position="287"/>
        <end position="305"/>
    </location>
</feature>
<keyword evidence="3 12" id="KW-0812">Transmembrane</keyword>
<keyword evidence="4" id="KW-0479">Metal-binding</keyword>
<protein>
    <recommendedName>
        <fullName evidence="14">Cytochrome oxidase assembly protein</fullName>
    </recommendedName>
</protein>
<name>A0A2H4ZQH3_9EUKA</name>
<keyword evidence="6" id="KW-0560">Oxidoreductase</keyword>
<feature type="transmembrane region" description="Helical" evidence="12">
    <location>
        <begin position="227"/>
        <end position="246"/>
    </location>
</feature>
<dbReference type="Pfam" id="PF02628">
    <property type="entry name" value="COX15-CtaA"/>
    <property type="match status" value="1"/>
</dbReference>
<feature type="transmembrane region" description="Helical" evidence="12">
    <location>
        <begin position="12"/>
        <end position="33"/>
    </location>
</feature>